<evidence type="ECO:0000259" key="1">
    <source>
        <dbReference type="Pfam" id="PF16747"/>
    </source>
</evidence>
<proteinExistence type="predicted"/>
<dbReference type="EMBL" id="BAABGY010000006">
    <property type="protein sequence ID" value="GAA4326134.1"/>
    <property type="molecule type" value="Genomic_DNA"/>
</dbReference>
<feature type="domain" description="Surface-adhesin protein E-like" evidence="1">
    <location>
        <begin position="13"/>
        <end position="133"/>
    </location>
</feature>
<dbReference type="Proteomes" id="UP001501725">
    <property type="component" value="Unassembled WGS sequence"/>
</dbReference>
<accession>A0ABP8GKM6</accession>
<name>A0ABP8GKM6_9BACT</name>
<dbReference type="InterPro" id="IPR031939">
    <property type="entry name" value="Adhesin_E-like"/>
</dbReference>
<sequence length="136" mass="15764">MLGFLIGSAQSKWAELITGTEYKMYYNTSRTTREGSIITAWLKTVESGKSLAKRRLSMRKQFPDFAALAPKFSYEIIKREYDCDAKRYRLRGITGYTTDGKVIYTFVWDEFEAEWEEIVPDSNAELTLDALCEEIQ</sequence>
<dbReference type="Pfam" id="PF16747">
    <property type="entry name" value="Adhesin_E"/>
    <property type="match status" value="1"/>
</dbReference>
<comment type="caution">
    <text evidence="2">The sequence shown here is derived from an EMBL/GenBank/DDBJ whole genome shotgun (WGS) entry which is preliminary data.</text>
</comment>
<gene>
    <name evidence="2" type="ORF">GCM10023184_14600</name>
</gene>
<organism evidence="2 3">
    <name type="scientific">Flaviaesturariibacter amylovorans</name>
    <dbReference type="NCBI Taxonomy" id="1084520"/>
    <lineage>
        <taxon>Bacteria</taxon>
        <taxon>Pseudomonadati</taxon>
        <taxon>Bacteroidota</taxon>
        <taxon>Chitinophagia</taxon>
        <taxon>Chitinophagales</taxon>
        <taxon>Chitinophagaceae</taxon>
        <taxon>Flaviaestuariibacter</taxon>
    </lineage>
</organism>
<keyword evidence="3" id="KW-1185">Reference proteome</keyword>
<protein>
    <recommendedName>
        <fullName evidence="1">Surface-adhesin protein E-like domain-containing protein</fullName>
    </recommendedName>
</protein>
<evidence type="ECO:0000313" key="3">
    <source>
        <dbReference type="Proteomes" id="UP001501725"/>
    </source>
</evidence>
<reference evidence="3" key="1">
    <citation type="journal article" date="2019" name="Int. J. Syst. Evol. Microbiol.">
        <title>The Global Catalogue of Microorganisms (GCM) 10K type strain sequencing project: providing services to taxonomists for standard genome sequencing and annotation.</title>
        <authorList>
            <consortium name="The Broad Institute Genomics Platform"/>
            <consortium name="The Broad Institute Genome Sequencing Center for Infectious Disease"/>
            <person name="Wu L."/>
            <person name="Ma J."/>
        </authorList>
    </citation>
    <scope>NUCLEOTIDE SEQUENCE [LARGE SCALE GENOMIC DNA]</scope>
    <source>
        <strain evidence="3">JCM 17919</strain>
    </source>
</reference>
<evidence type="ECO:0000313" key="2">
    <source>
        <dbReference type="EMBL" id="GAA4326134.1"/>
    </source>
</evidence>